<accession>A0A1M7PCV7</accession>
<organism evidence="1 2">
    <name type="scientific">Roseibium suaedae</name>
    <dbReference type="NCBI Taxonomy" id="735517"/>
    <lineage>
        <taxon>Bacteria</taxon>
        <taxon>Pseudomonadati</taxon>
        <taxon>Pseudomonadota</taxon>
        <taxon>Alphaproteobacteria</taxon>
        <taxon>Hyphomicrobiales</taxon>
        <taxon>Stappiaceae</taxon>
        <taxon>Roseibium</taxon>
    </lineage>
</organism>
<name>A0A1M7PCV7_9HYPH</name>
<dbReference type="EMBL" id="FRBW01000007">
    <property type="protein sequence ID" value="SHN14738.1"/>
    <property type="molecule type" value="Genomic_DNA"/>
</dbReference>
<evidence type="ECO:0008006" key="3">
    <source>
        <dbReference type="Google" id="ProtNLM"/>
    </source>
</evidence>
<evidence type="ECO:0000313" key="2">
    <source>
        <dbReference type="Proteomes" id="UP000186002"/>
    </source>
</evidence>
<dbReference type="Proteomes" id="UP000186002">
    <property type="component" value="Unassembled WGS sequence"/>
</dbReference>
<protein>
    <recommendedName>
        <fullName evidence="3">PAS domain-containing protein</fullName>
    </recommendedName>
</protein>
<keyword evidence="2" id="KW-1185">Reference proteome</keyword>
<reference evidence="1 2" key="1">
    <citation type="submission" date="2016-11" db="EMBL/GenBank/DDBJ databases">
        <authorList>
            <person name="Jaros S."/>
            <person name="Januszkiewicz K."/>
            <person name="Wedrychowicz H."/>
        </authorList>
    </citation>
    <scope>NUCLEOTIDE SEQUENCE [LARGE SCALE GENOMIC DNA]</scope>
    <source>
        <strain evidence="1 2">DSM 22153</strain>
    </source>
</reference>
<dbReference type="AlphaFoldDB" id="A0A1M7PCV7"/>
<sequence length="164" mass="18729">MLTRNRTVFTQLGTDAIEKGLADPQLSAFYDSMMSSSGLVSEKLREHMPYLSLCSDKITPLAPPPIFYVGRRASQRILFGEEWAMQHDEELRTPDPELEQASAEAYRYALEEQPYYGYARTRLNLGGKVVDIAFERLIVALRPTPTSERRFCAYFGVIQDLQQL</sequence>
<dbReference type="OrthoDB" id="7677224at2"/>
<evidence type="ECO:0000313" key="1">
    <source>
        <dbReference type="EMBL" id="SHN14738.1"/>
    </source>
</evidence>
<gene>
    <name evidence="1" type="ORF">SAMN05444272_4301</name>
</gene>
<proteinExistence type="predicted"/>